<proteinExistence type="predicted"/>
<dbReference type="HOGENOM" id="CLU_2700239_0_0_12"/>
<gene>
    <name evidence="1" type="ordered locus">LBJ_0139</name>
</gene>
<dbReference type="Proteomes" id="UP000000656">
    <property type="component" value="Chromosome 1"/>
</dbReference>
<evidence type="ECO:0000313" key="1">
    <source>
        <dbReference type="EMBL" id="ABJ74883.1"/>
    </source>
</evidence>
<dbReference type="AlphaFoldDB" id="Q04W37"/>
<dbReference type="KEGG" id="lbj:LBJ_0139"/>
<organism evidence="1 2">
    <name type="scientific">Leptospira borgpetersenii serovar Hardjo-bovis (strain JB197)</name>
    <dbReference type="NCBI Taxonomy" id="355277"/>
    <lineage>
        <taxon>Bacteria</taxon>
        <taxon>Pseudomonadati</taxon>
        <taxon>Spirochaetota</taxon>
        <taxon>Spirochaetia</taxon>
        <taxon>Leptospirales</taxon>
        <taxon>Leptospiraceae</taxon>
        <taxon>Leptospira</taxon>
    </lineage>
</organism>
<evidence type="ECO:0000313" key="2">
    <source>
        <dbReference type="Proteomes" id="UP000000656"/>
    </source>
</evidence>
<name>Q04W37_LEPBJ</name>
<accession>Q04W37</accession>
<dbReference type="EMBL" id="CP000350">
    <property type="protein sequence ID" value="ABJ74883.1"/>
    <property type="molecule type" value="Genomic_DNA"/>
</dbReference>
<protein>
    <submittedName>
        <fullName evidence="1">Uncharacterized protein</fullName>
    </submittedName>
</protein>
<reference evidence="1 2" key="1">
    <citation type="journal article" date="2006" name="Proc. Natl. Acad. Sci. U.S.A.">
        <title>Genome reduction in Leptospira borgpetersenii reflects limited transmission potential.</title>
        <authorList>
            <person name="Bulach D.M."/>
            <person name="Zuerner R.L."/>
            <person name="Wilson P."/>
            <person name="Seemann T."/>
            <person name="McGrath A."/>
            <person name="Cullen P.A."/>
            <person name="Davis J."/>
            <person name="Johnson M."/>
            <person name="Kuczek E."/>
            <person name="Alt D.P."/>
            <person name="Peterson-Burch B."/>
            <person name="Coppel R.L."/>
            <person name="Rood J.I."/>
            <person name="Davies J.K."/>
            <person name="Adler B."/>
        </authorList>
    </citation>
    <scope>NUCLEOTIDE SEQUENCE [LARGE SCALE GENOMIC DNA]</scope>
    <source>
        <strain evidence="1 2">JB197</strain>
    </source>
</reference>
<sequence>MIRGNSYVFALLRAFGADFFSQVLGQVLNIKSVKFPKSKPKSSYGLKLNTKGNFQSDSLETAGFEPASYCAPD</sequence>